<gene>
    <name evidence="2" type="ORF">ACFSVM_04280</name>
</gene>
<dbReference type="EMBL" id="JBHUMJ010000002">
    <property type="protein sequence ID" value="MFD2699675.1"/>
    <property type="molecule type" value="Genomic_DNA"/>
</dbReference>
<accession>A0ABW5SJV7</accession>
<sequence>MKAYSRIAVLLLYNFLLTLLTYYWLRLLSWLIEGYVPPLLVIASLLLMLFAWIPANLLLIRKLKLRLSHALLWIGFVILILLYEPMMMPQYKQSVNHHAMLQSFDILLYFKK</sequence>
<keyword evidence="3" id="KW-1185">Reference proteome</keyword>
<keyword evidence="1" id="KW-0812">Transmembrane</keyword>
<evidence type="ECO:0000256" key="1">
    <source>
        <dbReference type="SAM" id="Phobius"/>
    </source>
</evidence>
<keyword evidence="1" id="KW-1133">Transmembrane helix</keyword>
<name>A0ABW5SJV7_9BACL</name>
<proteinExistence type="predicted"/>
<feature type="transmembrane region" description="Helical" evidence="1">
    <location>
        <begin position="37"/>
        <end position="60"/>
    </location>
</feature>
<dbReference type="RefSeq" id="WP_076311771.1">
    <property type="nucleotide sequence ID" value="NZ_JBHUMJ010000002.1"/>
</dbReference>
<evidence type="ECO:0000313" key="2">
    <source>
        <dbReference type="EMBL" id="MFD2699675.1"/>
    </source>
</evidence>
<reference evidence="3" key="1">
    <citation type="journal article" date="2019" name="Int. J. Syst. Evol. Microbiol.">
        <title>The Global Catalogue of Microorganisms (GCM) 10K type strain sequencing project: providing services to taxonomists for standard genome sequencing and annotation.</title>
        <authorList>
            <consortium name="The Broad Institute Genomics Platform"/>
            <consortium name="The Broad Institute Genome Sequencing Center for Infectious Disease"/>
            <person name="Wu L."/>
            <person name="Ma J."/>
        </authorList>
    </citation>
    <scope>NUCLEOTIDE SEQUENCE [LARGE SCALE GENOMIC DNA]</scope>
    <source>
        <strain evidence="3">KCTC 33849</strain>
    </source>
</reference>
<evidence type="ECO:0000313" key="3">
    <source>
        <dbReference type="Proteomes" id="UP001597540"/>
    </source>
</evidence>
<keyword evidence="1" id="KW-0472">Membrane</keyword>
<feature type="transmembrane region" description="Helical" evidence="1">
    <location>
        <begin position="7"/>
        <end position="25"/>
    </location>
</feature>
<feature type="transmembrane region" description="Helical" evidence="1">
    <location>
        <begin position="67"/>
        <end position="83"/>
    </location>
</feature>
<protein>
    <submittedName>
        <fullName evidence="2">Uncharacterized protein</fullName>
    </submittedName>
</protein>
<comment type="caution">
    <text evidence="2">The sequence shown here is derived from an EMBL/GenBank/DDBJ whole genome shotgun (WGS) entry which is preliminary data.</text>
</comment>
<organism evidence="2 3">
    <name type="scientific">Paenibacillus shunpengii</name>
    <dbReference type="NCBI Taxonomy" id="2054424"/>
    <lineage>
        <taxon>Bacteria</taxon>
        <taxon>Bacillati</taxon>
        <taxon>Bacillota</taxon>
        <taxon>Bacilli</taxon>
        <taxon>Bacillales</taxon>
        <taxon>Paenibacillaceae</taxon>
        <taxon>Paenibacillus</taxon>
    </lineage>
</organism>
<dbReference type="Proteomes" id="UP001597540">
    <property type="component" value="Unassembled WGS sequence"/>
</dbReference>